<dbReference type="EMBL" id="JACAZI010000032">
    <property type="protein sequence ID" value="KAF7330924.1"/>
    <property type="molecule type" value="Genomic_DNA"/>
</dbReference>
<dbReference type="OrthoDB" id="3059931at2759"/>
<organism evidence="1 2">
    <name type="scientific">Mycena venus</name>
    <dbReference type="NCBI Taxonomy" id="2733690"/>
    <lineage>
        <taxon>Eukaryota</taxon>
        <taxon>Fungi</taxon>
        <taxon>Dikarya</taxon>
        <taxon>Basidiomycota</taxon>
        <taxon>Agaricomycotina</taxon>
        <taxon>Agaricomycetes</taxon>
        <taxon>Agaricomycetidae</taxon>
        <taxon>Agaricales</taxon>
        <taxon>Marasmiineae</taxon>
        <taxon>Mycenaceae</taxon>
        <taxon>Mycena</taxon>
    </lineage>
</organism>
<protein>
    <submittedName>
        <fullName evidence="1">Uncharacterized protein</fullName>
    </submittedName>
</protein>
<comment type="caution">
    <text evidence="1">The sequence shown here is derived from an EMBL/GenBank/DDBJ whole genome shotgun (WGS) entry which is preliminary data.</text>
</comment>
<keyword evidence="2" id="KW-1185">Reference proteome</keyword>
<dbReference type="AlphaFoldDB" id="A0A8H7CAV3"/>
<accession>A0A8H7CAV3</accession>
<evidence type="ECO:0000313" key="1">
    <source>
        <dbReference type="EMBL" id="KAF7330924.1"/>
    </source>
</evidence>
<reference evidence="1" key="1">
    <citation type="submission" date="2020-05" db="EMBL/GenBank/DDBJ databases">
        <title>Mycena genomes resolve the evolution of fungal bioluminescence.</title>
        <authorList>
            <person name="Tsai I.J."/>
        </authorList>
    </citation>
    <scope>NUCLEOTIDE SEQUENCE</scope>
    <source>
        <strain evidence="1">CCC161011</strain>
    </source>
</reference>
<sequence length="192" mass="21770">MLESLKLGRLSAGLQQSSNIEEWLKHDLCPFDFSRLAVLSINTRTPTSVLAWSRMASALQTIEALDLFPDSTVVDLSLLPNLLFLRIRVNWSGTLGATINTLSTITSSSHIRQIDIPIYISTLRNDYCSQFDSKITSLPLSHLLKVGLEVDIGVYGACILRFPRLRSSDMLLCTSRYPDWFERQIRRRKPLD</sequence>
<name>A0A8H7CAV3_9AGAR</name>
<dbReference type="Proteomes" id="UP000620124">
    <property type="component" value="Unassembled WGS sequence"/>
</dbReference>
<gene>
    <name evidence="1" type="ORF">MVEN_02432100</name>
</gene>
<proteinExistence type="predicted"/>
<evidence type="ECO:0000313" key="2">
    <source>
        <dbReference type="Proteomes" id="UP000620124"/>
    </source>
</evidence>